<feature type="domain" description="Penicillin binding protein A dimerisation" evidence="2">
    <location>
        <begin position="52"/>
        <end position="135"/>
    </location>
</feature>
<protein>
    <submittedName>
        <fullName evidence="3">Penicillin-binding protein 2</fullName>
    </submittedName>
</protein>
<evidence type="ECO:0000313" key="3">
    <source>
        <dbReference type="EMBL" id="NLS10801.1"/>
    </source>
</evidence>
<dbReference type="InterPro" id="IPR050515">
    <property type="entry name" value="Beta-lactam/transpept"/>
</dbReference>
<feature type="domain" description="Penicillin-binding protein transpeptidase" evidence="1">
    <location>
        <begin position="157"/>
        <end position="462"/>
    </location>
</feature>
<gene>
    <name evidence="3" type="ORF">HGQ17_12520</name>
</gene>
<dbReference type="InterPro" id="IPR012338">
    <property type="entry name" value="Beta-lactam/transpept-like"/>
</dbReference>
<dbReference type="SUPFAM" id="SSF56601">
    <property type="entry name" value="beta-lactamase/transpeptidase-like"/>
    <property type="match status" value="1"/>
</dbReference>
<reference evidence="3 4" key="1">
    <citation type="submission" date="2020-04" db="EMBL/GenBank/DDBJ databases">
        <title>Nesterenkonia sp. nov., isolated from marine sediment.</title>
        <authorList>
            <person name="Zhang G."/>
        </authorList>
    </citation>
    <scope>NUCLEOTIDE SEQUENCE [LARGE SCALE GENOMIC DNA]</scope>
    <source>
        <strain evidence="3 4">MY13</strain>
    </source>
</reference>
<dbReference type="Gene3D" id="3.40.710.10">
    <property type="entry name" value="DD-peptidase/beta-lactamase superfamily"/>
    <property type="match status" value="1"/>
</dbReference>
<dbReference type="AlphaFoldDB" id="A0A7X8TLJ6"/>
<organism evidence="3 4">
    <name type="scientific">Nesterenkonia sedimenti</name>
    <dbReference type="NCBI Taxonomy" id="1463632"/>
    <lineage>
        <taxon>Bacteria</taxon>
        <taxon>Bacillati</taxon>
        <taxon>Actinomycetota</taxon>
        <taxon>Actinomycetes</taxon>
        <taxon>Micrococcales</taxon>
        <taxon>Micrococcaceae</taxon>
        <taxon>Nesterenkonia</taxon>
    </lineage>
</organism>
<accession>A0A7X8TLJ6</accession>
<dbReference type="GO" id="GO:0008658">
    <property type="term" value="F:penicillin binding"/>
    <property type="evidence" value="ECO:0007669"/>
    <property type="project" value="InterPro"/>
</dbReference>
<evidence type="ECO:0000313" key="4">
    <source>
        <dbReference type="Proteomes" id="UP000523139"/>
    </source>
</evidence>
<evidence type="ECO:0000259" key="2">
    <source>
        <dbReference type="Pfam" id="PF21922"/>
    </source>
</evidence>
<dbReference type="Gene3D" id="3.90.1310.10">
    <property type="entry name" value="Penicillin-binding protein 2a (Domain 2)"/>
    <property type="match status" value="1"/>
</dbReference>
<proteinExistence type="predicted"/>
<evidence type="ECO:0000259" key="1">
    <source>
        <dbReference type="Pfam" id="PF00905"/>
    </source>
</evidence>
<dbReference type="PANTHER" id="PTHR30627:SF24">
    <property type="entry name" value="PENICILLIN-BINDING PROTEIN 4B"/>
    <property type="match status" value="1"/>
</dbReference>
<comment type="caution">
    <text evidence="3">The sequence shown here is derived from an EMBL/GenBank/DDBJ whole genome shotgun (WGS) entry which is preliminary data.</text>
</comment>
<dbReference type="Pfam" id="PF00905">
    <property type="entry name" value="Transpeptidase"/>
    <property type="match status" value="1"/>
</dbReference>
<keyword evidence="4" id="KW-1185">Reference proteome</keyword>
<dbReference type="GO" id="GO:0005886">
    <property type="term" value="C:plasma membrane"/>
    <property type="evidence" value="ECO:0007669"/>
    <property type="project" value="TreeGrafter"/>
</dbReference>
<dbReference type="InterPro" id="IPR001460">
    <property type="entry name" value="PCN-bd_Tpept"/>
</dbReference>
<dbReference type="Pfam" id="PF21922">
    <property type="entry name" value="PBP_dimer_2"/>
    <property type="match status" value="1"/>
</dbReference>
<dbReference type="GO" id="GO:0071972">
    <property type="term" value="F:peptidoglycan L,D-transpeptidase activity"/>
    <property type="evidence" value="ECO:0007669"/>
    <property type="project" value="TreeGrafter"/>
</dbReference>
<dbReference type="EMBL" id="JABAHY010000015">
    <property type="protein sequence ID" value="NLS10801.1"/>
    <property type="molecule type" value="Genomic_DNA"/>
</dbReference>
<dbReference type="InterPro" id="IPR054120">
    <property type="entry name" value="PBPA_dimer"/>
</dbReference>
<dbReference type="RefSeq" id="WP_168888289.1">
    <property type="nucleotide sequence ID" value="NZ_JABAHY010000015.1"/>
</dbReference>
<dbReference type="Proteomes" id="UP000523139">
    <property type="component" value="Unassembled WGS sequence"/>
</dbReference>
<dbReference type="PANTHER" id="PTHR30627">
    <property type="entry name" value="PEPTIDOGLYCAN D,D-TRANSPEPTIDASE"/>
    <property type="match status" value="1"/>
</dbReference>
<dbReference type="GO" id="GO:0071555">
    <property type="term" value="P:cell wall organization"/>
    <property type="evidence" value="ECO:0007669"/>
    <property type="project" value="TreeGrafter"/>
</dbReference>
<sequence length="484" mass="52646">MNSAIRHTWVVSVGLFLSLFAALSIIQVALTDQLGDDHRNSRQLIADLGAPRGPITVDGNAIAESVPAENSQYDYQRVYHDPHLYSGITGFFSVVQEPTGMESAMNDYLTGQSDSQFFDRISALFTGETLMGAQVELTIDGELQQLAHDLIPDDQRGTIVVQDVNTGEVKAMVSKPTFDANDLAVHSGEQFEANLSELTEERGVSPYYIPALNRPIFPGSTFKLITTLAMLESGDYDPDTELENPQELELPQTDRTLPNFFDGGCSQRSEAEFSWIFAQSCNTPFGEAALELGQDPLVDAAERFGWNEGLRIPLYVNPSHFPDEEISLPSLTYSAIGQEDVTATPMQMNMVAAAIANGGQMMQPQLVDSVRGSDLQILDSPDPEVLHDVMDSSTAETLTELMVNTVEEGTGHRADSENFQVAAKTGTAERGTGDGTVNSWITGFAPADDPQYAVTVVYEGIDMSTGNELTGSQMLTMLEAVMEE</sequence>
<name>A0A7X8TLJ6_9MICC</name>